<sequence length="266" mass="28980">MSEPVRPEPAPATPGRSHLVSVVVPVRDDATHLDACLTLLARQTRLPDEVVVVDNASTDASVEVALRHGARVVHEPRVGIPAAVATGYDAARGDVLMRLDADSRPGPGWVEHAVRVLDDPEVDAVSGWGRFDVPRPWGALLAHVYLGSYYLLGALAAGHGVIWGSSAALRAESWRRARAHVTRTEDVHDDLDLAMALGPGARIVVDRSWHVGVSARSVRPGRQWVARFGRAFRTLGRQWRVLPPWRRWEVRLRGSAPGVPAGRARP</sequence>
<comment type="similarity">
    <text evidence="8">Belongs to the glycosyltransferase 2 family. CrtQ subfamily.</text>
</comment>
<dbReference type="CDD" id="cd00761">
    <property type="entry name" value="Glyco_tranf_GTA_type"/>
    <property type="match status" value="1"/>
</dbReference>
<keyword evidence="12" id="KW-1185">Reference proteome</keyword>
<gene>
    <name evidence="11" type="ORF">KG103_08985</name>
</gene>
<organism evidence="11 12">
    <name type="scientific">Cellulomonas wangleii</name>
    <dbReference type="NCBI Taxonomy" id="2816956"/>
    <lineage>
        <taxon>Bacteria</taxon>
        <taxon>Bacillati</taxon>
        <taxon>Actinomycetota</taxon>
        <taxon>Actinomycetes</taxon>
        <taxon>Micrococcales</taxon>
        <taxon>Cellulomonadaceae</taxon>
        <taxon>Cellulomonas</taxon>
    </lineage>
</organism>
<reference evidence="11 12" key="1">
    <citation type="submission" date="2021-05" db="EMBL/GenBank/DDBJ databases">
        <title>Novel species in genus Cellulomonas.</title>
        <authorList>
            <person name="Zhang G."/>
        </authorList>
    </citation>
    <scope>NUCLEOTIDE SEQUENCE [LARGE SCALE GENOMIC DNA]</scope>
    <source>
        <strain evidence="12">zg-ZUI222</strain>
    </source>
</reference>
<dbReference type="Gene3D" id="3.90.550.10">
    <property type="entry name" value="Spore Coat Polysaccharide Biosynthesis Protein SpsA, Chain A"/>
    <property type="match status" value="1"/>
</dbReference>
<evidence type="ECO:0000256" key="8">
    <source>
        <dbReference type="ARBA" id="ARBA00038120"/>
    </source>
</evidence>
<accession>A0ABX8D933</accession>
<evidence type="ECO:0000256" key="1">
    <source>
        <dbReference type="ARBA" id="ARBA00004236"/>
    </source>
</evidence>
<evidence type="ECO:0000259" key="10">
    <source>
        <dbReference type="Pfam" id="PF00535"/>
    </source>
</evidence>
<protein>
    <recommendedName>
        <fullName evidence="9">4,4'-diaponeurosporenoate glycosyltransferase</fullName>
    </recommendedName>
</protein>
<dbReference type="Pfam" id="PF00535">
    <property type="entry name" value="Glycos_transf_2"/>
    <property type="match status" value="1"/>
</dbReference>
<keyword evidence="5" id="KW-0472">Membrane</keyword>
<evidence type="ECO:0000256" key="9">
    <source>
        <dbReference type="ARBA" id="ARBA00040345"/>
    </source>
</evidence>
<evidence type="ECO:0000256" key="4">
    <source>
        <dbReference type="ARBA" id="ARBA00022679"/>
    </source>
</evidence>
<name>A0ABX8D933_9CELL</name>
<dbReference type="PANTHER" id="PTHR43646:SF2">
    <property type="entry name" value="GLYCOSYLTRANSFERASE 2-LIKE DOMAIN-CONTAINING PROTEIN"/>
    <property type="match status" value="1"/>
</dbReference>
<evidence type="ECO:0000256" key="5">
    <source>
        <dbReference type="ARBA" id="ARBA00023136"/>
    </source>
</evidence>
<dbReference type="Proteomes" id="UP000677804">
    <property type="component" value="Chromosome"/>
</dbReference>
<dbReference type="SUPFAM" id="SSF53448">
    <property type="entry name" value="Nucleotide-diphospho-sugar transferases"/>
    <property type="match status" value="1"/>
</dbReference>
<dbReference type="InterPro" id="IPR001173">
    <property type="entry name" value="Glyco_trans_2-like"/>
</dbReference>
<dbReference type="EMBL" id="CP074405">
    <property type="protein sequence ID" value="QVI63930.1"/>
    <property type="molecule type" value="Genomic_DNA"/>
</dbReference>
<dbReference type="RefSeq" id="WP_207342010.1">
    <property type="nucleotide sequence ID" value="NZ_CP074405.1"/>
</dbReference>
<evidence type="ECO:0000313" key="12">
    <source>
        <dbReference type="Proteomes" id="UP000677804"/>
    </source>
</evidence>
<evidence type="ECO:0000256" key="6">
    <source>
        <dbReference type="ARBA" id="ARBA00037281"/>
    </source>
</evidence>
<dbReference type="InterPro" id="IPR029044">
    <property type="entry name" value="Nucleotide-diphossugar_trans"/>
</dbReference>
<keyword evidence="4" id="KW-0808">Transferase</keyword>
<evidence type="ECO:0000313" key="11">
    <source>
        <dbReference type="EMBL" id="QVI63930.1"/>
    </source>
</evidence>
<dbReference type="PANTHER" id="PTHR43646">
    <property type="entry name" value="GLYCOSYLTRANSFERASE"/>
    <property type="match status" value="1"/>
</dbReference>
<evidence type="ECO:0000256" key="3">
    <source>
        <dbReference type="ARBA" id="ARBA00022676"/>
    </source>
</evidence>
<comment type="function">
    <text evidence="6">Catalyzes the glycosylation of 4,4'-diaponeurosporenoate, i.e. the esterification of glucose at the C1'' position with the carboxyl group of 4,4'-diaponeurosporenic acid, to form glycosyl-4,4'-diaponeurosporenoate. This is a step in the biosynthesis of staphyloxanthin, an orange pigment present in most staphylococci strains.</text>
</comment>
<comment type="pathway">
    <text evidence="7">Carotenoid biosynthesis; staphyloxanthin biosynthesis; staphyloxanthin from farnesyl diphosphate: step 4/5.</text>
</comment>
<proteinExistence type="inferred from homology"/>
<keyword evidence="3" id="KW-0328">Glycosyltransferase</keyword>
<comment type="subcellular location">
    <subcellularLocation>
        <location evidence="1">Cell membrane</location>
    </subcellularLocation>
</comment>
<feature type="domain" description="Glycosyltransferase 2-like" evidence="10">
    <location>
        <begin position="21"/>
        <end position="129"/>
    </location>
</feature>
<evidence type="ECO:0000256" key="7">
    <source>
        <dbReference type="ARBA" id="ARBA00037904"/>
    </source>
</evidence>
<keyword evidence="2" id="KW-1003">Cell membrane</keyword>
<evidence type="ECO:0000256" key="2">
    <source>
        <dbReference type="ARBA" id="ARBA00022475"/>
    </source>
</evidence>